<name>A0ACD1IDA2_9EURO</name>
<gene>
    <name evidence="1" type="ORF">BO79DRAFT_18403</name>
</gene>
<evidence type="ECO:0000313" key="1">
    <source>
        <dbReference type="EMBL" id="RAK88272.1"/>
    </source>
</evidence>
<keyword evidence="2" id="KW-1185">Reference proteome</keyword>
<sequence length="76" mass="9070">MGLLVLEHLVFVLHAWLDAIMYRARFHFFCVTTLPFYLHLFVTHRLLVPRAVQPSQLSPAAFLLWCTVDQYYCYCY</sequence>
<organism evidence="1 2">
    <name type="scientific">Aspergillus costaricaensis CBS 115574</name>
    <dbReference type="NCBI Taxonomy" id="1448317"/>
    <lineage>
        <taxon>Eukaryota</taxon>
        <taxon>Fungi</taxon>
        <taxon>Dikarya</taxon>
        <taxon>Ascomycota</taxon>
        <taxon>Pezizomycotina</taxon>
        <taxon>Eurotiomycetes</taxon>
        <taxon>Eurotiomycetidae</taxon>
        <taxon>Eurotiales</taxon>
        <taxon>Aspergillaceae</taxon>
        <taxon>Aspergillus</taxon>
        <taxon>Aspergillus subgen. Circumdati</taxon>
    </lineage>
</organism>
<reference evidence="1" key="1">
    <citation type="submission" date="2018-02" db="EMBL/GenBank/DDBJ databases">
        <title>The genomes of Aspergillus section Nigri reveals drivers in fungal speciation.</title>
        <authorList>
            <consortium name="DOE Joint Genome Institute"/>
            <person name="Vesth T.C."/>
            <person name="Nybo J."/>
            <person name="Theobald S."/>
            <person name="Brandl J."/>
            <person name="Frisvad J.C."/>
            <person name="Nielsen K.F."/>
            <person name="Lyhne E.K."/>
            <person name="Kogle M.E."/>
            <person name="Kuo A."/>
            <person name="Riley R."/>
            <person name="Clum A."/>
            <person name="Nolan M."/>
            <person name="Lipzen A."/>
            <person name="Salamov A."/>
            <person name="Henrissat B."/>
            <person name="Wiebenga A."/>
            <person name="De vries R.P."/>
            <person name="Grigoriev I.V."/>
            <person name="Mortensen U.H."/>
            <person name="Andersen M.R."/>
            <person name="Baker S.E."/>
        </authorList>
    </citation>
    <scope>NUCLEOTIDE SEQUENCE</scope>
    <source>
        <strain evidence="1">CBS 115574</strain>
    </source>
</reference>
<dbReference type="Proteomes" id="UP000249748">
    <property type="component" value="Unassembled WGS sequence"/>
</dbReference>
<protein>
    <submittedName>
        <fullName evidence="1">Uncharacterized protein</fullName>
    </submittedName>
</protein>
<accession>A0ACD1IDA2</accession>
<dbReference type="EMBL" id="KZ824551">
    <property type="protein sequence ID" value="RAK88272.1"/>
    <property type="molecule type" value="Genomic_DNA"/>
</dbReference>
<proteinExistence type="predicted"/>
<evidence type="ECO:0000313" key="2">
    <source>
        <dbReference type="Proteomes" id="UP000249748"/>
    </source>
</evidence>